<evidence type="ECO:0000313" key="2">
    <source>
        <dbReference type="Proteomes" id="UP000326598"/>
    </source>
</evidence>
<dbReference type="AlphaFoldDB" id="A0A5J6HYH1"/>
<organism evidence="1 2">
    <name type="scientific">Streptomyces coeruleorubidus</name>
    <dbReference type="NCBI Taxonomy" id="116188"/>
    <lineage>
        <taxon>Bacteria</taxon>
        <taxon>Bacillati</taxon>
        <taxon>Actinomycetota</taxon>
        <taxon>Actinomycetes</taxon>
        <taxon>Kitasatosporales</taxon>
        <taxon>Streptomycetaceae</taxon>
        <taxon>Streptomyces</taxon>
    </lineage>
</organism>
<dbReference type="EMBL" id="CP023694">
    <property type="protein sequence ID" value="QEV23944.1"/>
    <property type="molecule type" value="Genomic_DNA"/>
</dbReference>
<reference evidence="1 2" key="1">
    <citation type="submission" date="2017-09" db="EMBL/GenBank/DDBJ databases">
        <authorList>
            <person name="Lee N."/>
            <person name="Cho B.-K."/>
        </authorList>
    </citation>
    <scope>NUCLEOTIDE SEQUENCE [LARGE SCALE GENOMIC DNA]</scope>
    <source>
        <strain evidence="1 2">ATCC 13740</strain>
    </source>
</reference>
<evidence type="ECO:0000313" key="1">
    <source>
        <dbReference type="EMBL" id="QEV23944.1"/>
    </source>
</evidence>
<proteinExistence type="predicted"/>
<gene>
    <name evidence="1" type="ORF">CP976_07150</name>
</gene>
<sequence>MSKPAPSVHRDLSAAISRKAQRVGERAPSVRGSDWRLAVVTAENGDGTVDADGIDDIRCMETYSQPAVGDVIVITQSSSGNWLAWGRTTTVDPDWTPLTLAAGYTNPGHGYTASYLREGRRIWMRGRIGPTSGTIADGDTLATIPTAIRPGVAVAWAVARDAGAMPAVCRLEITAAGALRTFQSTNLPTWVSLDGLSYTI</sequence>
<accession>A0A5J6HYH1</accession>
<dbReference type="RefSeq" id="WP_150479563.1">
    <property type="nucleotide sequence ID" value="NZ_BMTB01000010.1"/>
</dbReference>
<dbReference type="KEGG" id="scoe:CP976_07150"/>
<dbReference type="GeneID" id="91415861"/>
<protein>
    <submittedName>
        <fullName evidence="1">Uncharacterized protein</fullName>
    </submittedName>
</protein>
<name>A0A5J6HYH1_STRC4</name>
<dbReference type="Proteomes" id="UP000326598">
    <property type="component" value="Chromosome"/>
</dbReference>